<dbReference type="CTD" id="36344999"/>
<evidence type="ECO:0000313" key="2">
    <source>
        <dbReference type="EMBL" id="EUB55881.1"/>
    </source>
</evidence>
<name>W6U5L7_ECHGR</name>
<sequence length="183" mass="19909">MLGSESRVSAGRKTKSISKGLNSHRKATDDASRQVYGRPTEDKAKITLTKTPFDLHTAKGHVVGCPPLPSPPLPSVSSHQHPPPSSLDGLVFSISTRVAEGAEVCLRCEYFLRPQANHCFTMLISFVEEVSPTRTEVAVAASTRFRYPGNLREAHKKSGKVVNVSLNIGFVDPSPTVFNRPMV</sequence>
<organism evidence="2 3">
    <name type="scientific">Echinococcus granulosus</name>
    <name type="common">Hydatid tapeworm</name>
    <dbReference type="NCBI Taxonomy" id="6210"/>
    <lineage>
        <taxon>Eukaryota</taxon>
        <taxon>Metazoa</taxon>
        <taxon>Spiralia</taxon>
        <taxon>Lophotrochozoa</taxon>
        <taxon>Platyhelminthes</taxon>
        <taxon>Cestoda</taxon>
        <taxon>Eucestoda</taxon>
        <taxon>Cyclophyllidea</taxon>
        <taxon>Taeniidae</taxon>
        <taxon>Echinococcus</taxon>
        <taxon>Echinococcus granulosus group</taxon>
    </lineage>
</organism>
<keyword evidence="3" id="KW-1185">Reference proteome</keyword>
<proteinExistence type="predicted"/>
<comment type="caution">
    <text evidence="2">The sequence shown here is derived from an EMBL/GenBank/DDBJ whole genome shotgun (WGS) entry which is preliminary data.</text>
</comment>
<protein>
    <submittedName>
        <fullName evidence="2">Uncharacterized protein</fullName>
    </submittedName>
</protein>
<dbReference type="KEGG" id="egl:EGR_09284"/>
<feature type="region of interest" description="Disordered" evidence="1">
    <location>
        <begin position="1"/>
        <end position="43"/>
    </location>
</feature>
<dbReference type="AlphaFoldDB" id="W6U5L7"/>
<dbReference type="Proteomes" id="UP000019149">
    <property type="component" value="Unassembled WGS sequence"/>
</dbReference>
<feature type="region of interest" description="Disordered" evidence="1">
    <location>
        <begin position="64"/>
        <end position="84"/>
    </location>
</feature>
<reference evidence="2 3" key="1">
    <citation type="journal article" date="2013" name="Nat. Genet.">
        <title>The genome of the hydatid tapeworm Echinococcus granulosus.</title>
        <authorList>
            <person name="Zheng H."/>
            <person name="Zhang W."/>
            <person name="Zhang L."/>
            <person name="Zhang Z."/>
            <person name="Li J."/>
            <person name="Lu G."/>
            <person name="Zhu Y."/>
            <person name="Wang Y."/>
            <person name="Huang Y."/>
            <person name="Liu J."/>
            <person name="Kang H."/>
            <person name="Chen J."/>
            <person name="Wang L."/>
            <person name="Chen A."/>
            <person name="Yu S."/>
            <person name="Gao Z."/>
            <person name="Jin L."/>
            <person name="Gu W."/>
            <person name="Wang Z."/>
            <person name="Zhao L."/>
            <person name="Shi B."/>
            <person name="Wen H."/>
            <person name="Lin R."/>
            <person name="Jones M.K."/>
            <person name="Brejova B."/>
            <person name="Vinar T."/>
            <person name="Zhao G."/>
            <person name="McManus D.P."/>
            <person name="Chen Z."/>
            <person name="Zhou Y."/>
            <person name="Wang S."/>
        </authorList>
    </citation>
    <scope>NUCLEOTIDE SEQUENCE [LARGE SCALE GENOMIC DNA]</scope>
</reference>
<evidence type="ECO:0000256" key="1">
    <source>
        <dbReference type="SAM" id="MobiDB-lite"/>
    </source>
</evidence>
<accession>W6U5L7</accession>
<dbReference type="EMBL" id="APAU02000140">
    <property type="protein sequence ID" value="EUB55881.1"/>
    <property type="molecule type" value="Genomic_DNA"/>
</dbReference>
<gene>
    <name evidence="2" type="ORF">EGR_09284</name>
</gene>
<dbReference type="GeneID" id="36344999"/>
<dbReference type="RefSeq" id="XP_024347077.1">
    <property type="nucleotide sequence ID" value="XM_024498533.1"/>
</dbReference>
<evidence type="ECO:0000313" key="3">
    <source>
        <dbReference type="Proteomes" id="UP000019149"/>
    </source>
</evidence>